<feature type="transmembrane region" description="Helical" evidence="6">
    <location>
        <begin position="63"/>
        <end position="85"/>
    </location>
</feature>
<dbReference type="EMBL" id="BJVJ01000001">
    <property type="protein sequence ID" value="GEL21161.1"/>
    <property type="molecule type" value="Genomic_DNA"/>
</dbReference>
<evidence type="ECO:0000256" key="1">
    <source>
        <dbReference type="ARBA" id="ARBA00004651"/>
    </source>
</evidence>
<protein>
    <recommendedName>
        <fullName evidence="7">RDD domain-containing protein</fullName>
    </recommendedName>
</protein>
<dbReference type="GO" id="GO:0005886">
    <property type="term" value="C:plasma membrane"/>
    <property type="evidence" value="ECO:0007669"/>
    <property type="project" value="UniProtKB-SubCell"/>
</dbReference>
<sequence>MTDGRRDGPEVAAAATAGIVSRTLAAVVDLVVVVALMGLALLAVAGARFLVSPVGFRWPSPDWTVSLVVGALLATGYLTVAWATAGRSCGAAVLGLRVLSVRGSRPGWFRAAVRAALCVVFPLGLAWSVLGRRRRSLQDLLVGTVVVYDWSPGDGHLSPRGGVP</sequence>
<accession>A0A511D8P7</accession>
<keyword evidence="4 6" id="KW-1133">Transmembrane helix</keyword>
<keyword evidence="3 6" id="KW-0812">Transmembrane</keyword>
<dbReference type="InterPro" id="IPR010432">
    <property type="entry name" value="RDD"/>
</dbReference>
<feature type="transmembrane region" description="Helical" evidence="6">
    <location>
        <begin position="108"/>
        <end position="130"/>
    </location>
</feature>
<evidence type="ECO:0000313" key="8">
    <source>
        <dbReference type="EMBL" id="GEL21161.1"/>
    </source>
</evidence>
<dbReference type="RefSeq" id="WP_147101531.1">
    <property type="nucleotide sequence ID" value="NZ_BJVJ01000001.1"/>
</dbReference>
<dbReference type="PANTHER" id="PTHR36115:SF6">
    <property type="entry name" value="PROLINE-RICH ANTIGEN HOMOLOG"/>
    <property type="match status" value="1"/>
</dbReference>
<evidence type="ECO:0000256" key="5">
    <source>
        <dbReference type="ARBA" id="ARBA00023136"/>
    </source>
</evidence>
<feature type="domain" description="RDD" evidence="7">
    <location>
        <begin position="16"/>
        <end position="142"/>
    </location>
</feature>
<keyword evidence="9" id="KW-1185">Reference proteome</keyword>
<evidence type="ECO:0000259" key="7">
    <source>
        <dbReference type="Pfam" id="PF06271"/>
    </source>
</evidence>
<evidence type="ECO:0000256" key="2">
    <source>
        <dbReference type="ARBA" id="ARBA00022475"/>
    </source>
</evidence>
<organism evidence="8 9">
    <name type="scientific">Pseudonocardia sulfidoxydans NBRC 16205</name>
    <dbReference type="NCBI Taxonomy" id="1223511"/>
    <lineage>
        <taxon>Bacteria</taxon>
        <taxon>Bacillati</taxon>
        <taxon>Actinomycetota</taxon>
        <taxon>Actinomycetes</taxon>
        <taxon>Pseudonocardiales</taxon>
        <taxon>Pseudonocardiaceae</taxon>
        <taxon>Pseudonocardia</taxon>
    </lineage>
</organism>
<dbReference type="InterPro" id="IPR051791">
    <property type="entry name" value="Pra-immunoreactive"/>
</dbReference>
<proteinExistence type="predicted"/>
<dbReference type="PANTHER" id="PTHR36115">
    <property type="entry name" value="PROLINE-RICH ANTIGEN HOMOLOG-RELATED"/>
    <property type="match status" value="1"/>
</dbReference>
<evidence type="ECO:0000256" key="3">
    <source>
        <dbReference type="ARBA" id="ARBA00022692"/>
    </source>
</evidence>
<name>A0A511D8P7_9PSEU</name>
<evidence type="ECO:0000256" key="4">
    <source>
        <dbReference type="ARBA" id="ARBA00022989"/>
    </source>
</evidence>
<comment type="subcellular location">
    <subcellularLocation>
        <location evidence="1">Cell membrane</location>
        <topology evidence="1">Multi-pass membrane protein</topology>
    </subcellularLocation>
</comment>
<dbReference type="OrthoDB" id="5245023at2"/>
<keyword evidence="5 6" id="KW-0472">Membrane</keyword>
<reference evidence="8 9" key="1">
    <citation type="submission" date="2019-07" db="EMBL/GenBank/DDBJ databases">
        <title>Whole genome shotgun sequence of Pseudonocardia sulfidoxydans NBRC 16205.</title>
        <authorList>
            <person name="Hosoyama A."/>
            <person name="Uohara A."/>
            <person name="Ohji S."/>
            <person name="Ichikawa N."/>
        </authorList>
    </citation>
    <scope>NUCLEOTIDE SEQUENCE [LARGE SCALE GENOMIC DNA]</scope>
    <source>
        <strain evidence="8 9">NBRC 16205</strain>
    </source>
</reference>
<dbReference type="AlphaFoldDB" id="A0A511D8P7"/>
<dbReference type="Pfam" id="PF06271">
    <property type="entry name" value="RDD"/>
    <property type="match status" value="1"/>
</dbReference>
<evidence type="ECO:0000313" key="9">
    <source>
        <dbReference type="Proteomes" id="UP000321685"/>
    </source>
</evidence>
<keyword evidence="2" id="KW-1003">Cell membrane</keyword>
<comment type="caution">
    <text evidence="8">The sequence shown here is derived from an EMBL/GenBank/DDBJ whole genome shotgun (WGS) entry which is preliminary data.</text>
</comment>
<feature type="transmembrane region" description="Helical" evidence="6">
    <location>
        <begin position="30"/>
        <end position="51"/>
    </location>
</feature>
<dbReference type="Proteomes" id="UP000321685">
    <property type="component" value="Unassembled WGS sequence"/>
</dbReference>
<gene>
    <name evidence="8" type="ORF">PSU4_01150</name>
</gene>
<evidence type="ECO:0000256" key="6">
    <source>
        <dbReference type="SAM" id="Phobius"/>
    </source>
</evidence>